<evidence type="ECO:0000313" key="1">
    <source>
        <dbReference type="EMBL" id="QYN79992.1"/>
    </source>
</evidence>
<organism evidence="1 2">
    <name type="scientific">Kosakonia phage Kc263</name>
    <dbReference type="NCBI Taxonomy" id="2863194"/>
    <lineage>
        <taxon>Viruses</taxon>
        <taxon>Duplodnaviria</taxon>
        <taxon>Heunggongvirae</taxon>
        <taxon>Uroviricota</taxon>
        <taxon>Caudoviricetes</taxon>
        <taxon>Chimalliviridae</taxon>
        <taxon>Branisovskavirus</taxon>
        <taxon>Branisovskavirus Kc263</taxon>
    </lineage>
</organism>
<dbReference type="GeneID" id="77953169"/>
<dbReference type="KEGG" id="vg:77953169"/>
<dbReference type="RefSeq" id="YP_010676804.1">
    <property type="nucleotide sequence ID" value="NC_071015.1"/>
</dbReference>
<dbReference type="EMBL" id="MZ348422">
    <property type="protein sequence ID" value="QYN79992.1"/>
    <property type="molecule type" value="Genomic_DNA"/>
</dbReference>
<name>A0AAE7WFT3_9CAUD</name>
<protein>
    <submittedName>
        <fullName evidence="1">Uncharacterized protein</fullName>
    </submittedName>
</protein>
<keyword evidence="2" id="KW-1185">Reference proteome</keyword>
<sequence>MQKEEIFALLDQLLIDQTKYNKFLDYVHTFTREPRCKKGCLAFIDEIFNLPNVSGKEVLAITLASTKTERNAFETRSFIEGHDITNGYNDALKKARLLIMTNIAEYIKETSVKLSETTLSDKIERQVYLRRAVARLMTIFYSNQKTMVTEDQWSEVEACEWIDYLNVDLDTLTKDLCSEERMMRWSTVTSDDFRLHEDYIIRSMRTYLNYLDSFLKF</sequence>
<reference evidence="1" key="1">
    <citation type="journal article" date="2021" name="Viruses">
        <title>Novel Viruses That Lyse Plant and Human Strains of Kosakonia cowanii.</title>
        <authorList>
            <person name="Petrzik K."/>
            <person name="Brazdova S."/>
            <person name="Krawczyk K."/>
        </authorList>
    </citation>
    <scope>NUCLEOTIDE SEQUENCE</scope>
</reference>
<accession>A0AAE7WFT3</accession>
<evidence type="ECO:0000313" key="2">
    <source>
        <dbReference type="Proteomes" id="UP000828443"/>
    </source>
</evidence>
<proteinExistence type="predicted"/>
<dbReference type="Proteomes" id="UP000828443">
    <property type="component" value="Segment"/>
</dbReference>